<dbReference type="AlphaFoldDB" id="A0A5D0TW52"/>
<organism evidence="2 3">
    <name type="scientific">Actinomadura syzygii</name>
    <dbReference type="NCBI Taxonomy" id="1427538"/>
    <lineage>
        <taxon>Bacteria</taxon>
        <taxon>Bacillati</taxon>
        <taxon>Actinomycetota</taxon>
        <taxon>Actinomycetes</taxon>
        <taxon>Streptosporangiales</taxon>
        <taxon>Thermomonosporaceae</taxon>
        <taxon>Actinomadura</taxon>
    </lineage>
</organism>
<reference evidence="2 3" key="1">
    <citation type="submission" date="2019-08" db="EMBL/GenBank/DDBJ databases">
        <title>Actinomadura sp. nov. CYP1-5 isolated from mountain soil.</title>
        <authorList>
            <person name="Songsumanus A."/>
            <person name="Kuncharoen N."/>
            <person name="Kudo T."/>
            <person name="Yuki M."/>
            <person name="Igarashi Y."/>
            <person name="Tanasupawat S."/>
        </authorList>
    </citation>
    <scope>NUCLEOTIDE SEQUENCE [LARGE SCALE GENOMIC DNA]</scope>
    <source>
        <strain evidence="2 3">GKU157</strain>
    </source>
</reference>
<dbReference type="EMBL" id="VSFF01000013">
    <property type="protein sequence ID" value="TYC10087.1"/>
    <property type="molecule type" value="Genomic_DNA"/>
</dbReference>
<dbReference type="GO" id="GO:0016491">
    <property type="term" value="F:oxidoreductase activity"/>
    <property type="evidence" value="ECO:0007669"/>
    <property type="project" value="UniProtKB-KW"/>
</dbReference>
<sequence length="285" mass="30313">MSGKTCLVTGATSGIGKETAVRLAGEGATLIVPARTAARGEAAADEIRRRVPGARVETLAADLSSMAEVRLLAEQVQARYDRLDVLVNNAGVIMMRRRTTADGWESTLAINHLTPFLLTNLLRGLLERSAPARVVTVASAAHKQVRTMPWDELSAGMPTDQRQAYPLSKLLNILFTFELARRLDGTGVTANCLHPGSVRSGLGRDVTGVLGALLQVALRVQRGPSSGARTSVYLASSPDVADVTGGYFVKSRLVEPSALARDEKAAARLWTLSEELTGLNQNGDG</sequence>
<dbReference type="Gene3D" id="3.40.50.720">
    <property type="entry name" value="NAD(P)-binding Rossmann-like Domain"/>
    <property type="match status" value="1"/>
</dbReference>
<dbReference type="RefSeq" id="WP_148354134.1">
    <property type="nucleotide sequence ID" value="NZ_JBHSBF010000005.1"/>
</dbReference>
<keyword evidence="1" id="KW-0560">Oxidoreductase</keyword>
<evidence type="ECO:0000313" key="2">
    <source>
        <dbReference type="EMBL" id="TYC10087.1"/>
    </source>
</evidence>
<protein>
    <submittedName>
        <fullName evidence="2">SDR family oxidoreductase</fullName>
    </submittedName>
</protein>
<dbReference type="InterPro" id="IPR036291">
    <property type="entry name" value="NAD(P)-bd_dom_sf"/>
</dbReference>
<dbReference type="PANTHER" id="PTHR43157">
    <property type="entry name" value="PHOSPHATIDYLINOSITOL-GLYCAN BIOSYNTHESIS CLASS F PROTEIN-RELATED"/>
    <property type="match status" value="1"/>
</dbReference>
<dbReference type="CDD" id="cd05327">
    <property type="entry name" value="retinol-DH_like_SDR_c_like"/>
    <property type="match status" value="1"/>
</dbReference>
<gene>
    <name evidence="2" type="ORF">FXF65_32900</name>
</gene>
<dbReference type="SUPFAM" id="SSF51735">
    <property type="entry name" value="NAD(P)-binding Rossmann-fold domains"/>
    <property type="match status" value="1"/>
</dbReference>
<accession>A0A5D0TW52</accession>
<comment type="caution">
    <text evidence="2">The sequence shown here is derived from an EMBL/GenBank/DDBJ whole genome shotgun (WGS) entry which is preliminary data.</text>
</comment>
<dbReference type="Proteomes" id="UP000322634">
    <property type="component" value="Unassembled WGS sequence"/>
</dbReference>
<dbReference type="OrthoDB" id="3237043at2"/>
<evidence type="ECO:0000256" key="1">
    <source>
        <dbReference type="ARBA" id="ARBA00023002"/>
    </source>
</evidence>
<name>A0A5D0TW52_9ACTN</name>
<dbReference type="Pfam" id="PF00106">
    <property type="entry name" value="adh_short"/>
    <property type="match status" value="1"/>
</dbReference>
<evidence type="ECO:0000313" key="3">
    <source>
        <dbReference type="Proteomes" id="UP000322634"/>
    </source>
</evidence>
<dbReference type="PRINTS" id="PR00081">
    <property type="entry name" value="GDHRDH"/>
</dbReference>
<proteinExistence type="predicted"/>
<dbReference type="PANTHER" id="PTHR43157:SF31">
    <property type="entry name" value="PHOSPHATIDYLINOSITOL-GLYCAN BIOSYNTHESIS CLASS F PROTEIN"/>
    <property type="match status" value="1"/>
</dbReference>
<keyword evidence="3" id="KW-1185">Reference proteome</keyword>
<dbReference type="InterPro" id="IPR002347">
    <property type="entry name" value="SDR_fam"/>
</dbReference>